<dbReference type="EMBL" id="JBDJPC010000009">
    <property type="protein sequence ID" value="KAL1491163.1"/>
    <property type="molecule type" value="Genomic_DNA"/>
</dbReference>
<feature type="domain" description="MRH" evidence="10">
    <location>
        <begin position="94"/>
        <end position="231"/>
    </location>
</feature>
<organism evidence="11 12">
    <name type="scientific">Hypothenemus hampei</name>
    <name type="common">Coffee berry borer</name>
    <dbReference type="NCBI Taxonomy" id="57062"/>
    <lineage>
        <taxon>Eukaryota</taxon>
        <taxon>Metazoa</taxon>
        <taxon>Ecdysozoa</taxon>
        <taxon>Arthropoda</taxon>
        <taxon>Hexapoda</taxon>
        <taxon>Insecta</taxon>
        <taxon>Pterygota</taxon>
        <taxon>Neoptera</taxon>
        <taxon>Endopterygota</taxon>
        <taxon>Coleoptera</taxon>
        <taxon>Polyphaga</taxon>
        <taxon>Cucujiformia</taxon>
        <taxon>Curculionidae</taxon>
        <taxon>Scolytinae</taxon>
        <taxon>Hypothenemus</taxon>
    </lineage>
</organism>
<dbReference type="InterPro" id="IPR009011">
    <property type="entry name" value="Man6P_isomerase_rcpt-bd_dom_sf"/>
</dbReference>
<keyword evidence="4" id="KW-0256">Endoplasmic reticulum</keyword>
<comment type="caution">
    <text evidence="11">The sequence shown here is derived from an EMBL/GenBank/DDBJ whole genome shotgun (WGS) entry which is preliminary data.</text>
</comment>
<dbReference type="InterPro" id="IPR044865">
    <property type="entry name" value="MRH_dom"/>
</dbReference>
<dbReference type="Proteomes" id="UP001566132">
    <property type="component" value="Unassembled WGS sequence"/>
</dbReference>
<evidence type="ECO:0000256" key="1">
    <source>
        <dbReference type="ARBA" id="ARBA00004319"/>
    </source>
</evidence>
<proteinExistence type="predicted"/>
<comment type="subcellular location">
    <subcellularLocation>
        <location evidence="1">Endoplasmic reticulum lumen</location>
    </subcellularLocation>
</comment>
<protein>
    <recommendedName>
        <fullName evidence="7">Endoplasmic reticulum lectin 1</fullName>
    </recommendedName>
    <alternativeName>
        <fullName evidence="8">ER lectin</fullName>
    </alternativeName>
</protein>
<evidence type="ECO:0000256" key="3">
    <source>
        <dbReference type="ARBA" id="ARBA00022737"/>
    </source>
</evidence>
<dbReference type="Gene3D" id="2.70.130.10">
    <property type="entry name" value="Mannose-6-phosphate receptor binding domain"/>
    <property type="match status" value="2"/>
</dbReference>
<evidence type="ECO:0000256" key="2">
    <source>
        <dbReference type="ARBA" id="ARBA00022729"/>
    </source>
</evidence>
<feature type="domain" description="MRH" evidence="10">
    <location>
        <begin position="318"/>
        <end position="443"/>
    </location>
</feature>
<dbReference type="SUPFAM" id="SSF50911">
    <property type="entry name" value="Mannose 6-phosphate receptor domain"/>
    <property type="match status" value="2"/>
</dbReference>
<accession>A0ABD1E930</accession>
<dbReference type="InterPro" id="IPR012913">
    <property type="entry name" value="OS9-like_dom"/>
</dbReference>
<dbReference type="FunFam" id="2.70.130.10:FF:000003">
    <property type="entry name" value="Endoplasmic reticulum lectin 1"/>
    <property type="match status" value="1"/>
</dbReference>
<gene>
    <name evidence="11" type="ORF">ABEB36_011803</name>
</gene>
<evidence type="ECO:0000256" key="5">
    <source>
        <dbReference type="ARBA" id="ARBA00023157"/>
    </source>
</evidence>
<dbReference type="PANTHER" id="PTHR15414:SF0">
    <property type="entry name" value="ENDOPLASMIC RETICULUM LECTIN 1"/>
    <property type="match status" value="1"/>
</dbReference>
<evidence type="ECO:0000256" key="8">
    <source>
        <dbReference type="ARBA" id="ARBA00041661"/>
    </source>
</evidence>
<comment type="function">
    <text evidence="6">Probable lectin that binds selectively to improperly folded lumenal proteins. May function in endoplasmic reticulum quality control and endoplasmic reticulum-associated degradation (ERAD) of both non-glycosylated proteins and glycoproteins.</text>
</comment>
<dbReference type="Pfam" id="PF07915">
    <property type="entry name" value="PRKCSH"/>
    <property type="match status" value="2"/>
</dbReference>
<dbReference type="PANTHER" id="PTHR15414">
    <property type="entry name" value="OS-9-RELATED"/>
    <property type="match status" value="1"/>
</dbReference>
<dbReference type="PROSITE" id="PS51914">
    <property type="entry name" value="MRH"/>
    <property type="match status" value="2"/>
</dbReference>
<reference evidence="11 12" key="1">
    <citation type="submission" date="2024-05" db="EMBL/GenBank/DDBJ databases">
        <title>Genetic variation in Jamaican populations of the coffee berry borer (Hypothenemus hampei).</title>
        <authorList>
            <person name="Errbii M."/>
            <person name="Myrie A."/>
        </authorList>
    </citation>
    <scope>NUCLEOTIDE SEQUENCE [LARGE SCALE GENOMIC DNA]</scope>
    <source>
        <strain evidence="11">JA-Hopewell-2020-01-JO</strain>
        <tissue evidence="11">Whole body</tissue>
    </source>
</reference>
<sequence length="478" mass="54785">MSALFIFLSVLSFFSLAQQLDIKGFDDSIVFDIDFLGTLDGLDLDRTESMVITSAHKEKYKCNLPNIAEKDEVSSIPYSGPSPLALISPLFSQGICSYRLESYWTYDVCHGKYIRQYHEEREGKKVKLQEYILGKWDEKHLERLMEKFDADRIDLKDDFVPETKKIDNINLPYFEIQMGNGTACDLNYNKPRTTKVIYVCYIHGKHEVYLLKETSTCSYEIIILTPLLCAHPKYKPKDSGALTISCAPLAFAHKEPYSLRKLKAESLKLRRNAELDRIKVELVQFKAEDAITGDSKSPKFITDKVMDTSPVRSFLQGKHCLYGGSGWWKFEFCYGKSVEQFHIERDSSRTSINLGIFSKDKHLEWIKEHPHKRPKPLENRKQLSHFYSEGSICDKTGKPRQTEVKLKCPEKSGSPTTSVSLYLLEPKYCEYILGVESPLICEILDRADENGLVEVPADFGDEETVEDEGDFSSFTIKL</sequence>
<keyword evidence="3" id="KW-0677">Repeat</keyword>
<evidence type="ECO:0000256" key="4">
    <source>
        <dbReference type="ARBA" id="ARBA00022824"/>
    </source>
</evidence>
<evidence type="ECO:0000256" key="9">
    <source>
        <dbReference type="SAM" id="SignalP"/>
    </source>
</evidence>
<evidence type="ECO:0000256" key="7">
    <source>
        <dbReference type="ARBA" id="ARBA00041108"/>
    </source>
</evidence>
<dbReference type="InterPro" id="IPR045149">
    <property type="entry name" value="OS-9-like"/>
</dbReference>
<feature type="chain" id="PRO_5044816942" description="Endoplasmic reticulum lectin 1" evidence="9">
    <location>
        <begin position="20"/>
        <end position="478"/>
    </location>
</feature>
<name>A0ABD1E930_HYPHA</name>
<dbReference type="FunFam" id="2.70.130.10:FF:000001">
    <property type="entry name" value="Endoplasmic reticulum lectin 1"/>
    <property type="match status" value="1"/>
</dbReference>
<keyword evidence="2 9" id="KW-0732">Signal</keyword>
<keyword evidence="5" id="KW-1015">Disulfide bond</keyword>
<feature type="signal peptide" evidence="9">
    <location>
        <begin position="1"/>
        <end position="19"/>
    </location>
</feature>
<evidence type="ECO:0000313" key="12">
    <source>
        <dbReference type="Proteomes" id="UP001566132"/>
    </source>
</evidence>
<evidence type="ECO:0000313" key="11">
    <source>
        <dbReference type="EMBL" id="KAL1491163.1"/>
    </source>
</evidence>
<dbReference type="AlphaFoldDB" id="A0ABD1E930"/>
<evidence type="ECO:0000259" key="10">
    <source>
        <dbReference type="PROSITE" id="PS51914"/>
    </source>
</evidence>
<dbReference type="GO" id="GO:0005788">
    <property type="term" value="C:endoplasmic reticulum lumen"/>
    <property type="evidence" value="ECO:0007669"/>
    <property type="project" value="UniProtKB-SubCell"/>
</dbReference>
<evidence type="ECO:0000256" key="6">
    <source>
        <dbReference type="ARBA" id="ARBA00037585"/>
    </source>
</evidence>
<keyword evidence="12" id="KW-1185">Reference proteome</keyword>